<accession>A0AAQ4F700</accession>
<evidence type="ECO:0000313" key="2">
    <source>
        <dbReference type="Proteomes" id="UP001321473"/>
    </source>
</evidence>
<comment type="caution">
    <text evidence="1">The sequence shown here is derived from an EMBL/GenBank/DDBJ whole genome shotgun (WGS) entry which is preliminary data.</text>
</comment>
<protein>
    <submittedName>
        <fullName evidence="1">Uncharacterized protein</fullName>
    </submittedName>
</protein>
<evidence type="ECO:0000313" key="1">
    <source>
        <dbReference type="EMBL" id="KAK8782418.1"/>
    </source>
</evidence>
<keyword evidence="2" id="KW-1185">Reference proteome</keyword>
<proteinExistence type="predicted"/>
<gene>
    <name evidence="1" type="ORF">V5799_016244</name>
</gene>
<organism evidence="1 2">
    <name type="scientific">Amblyomma americanum</name>
    <name type="common">Lone star tick</name>
    <dbReference type="NCBI Taxonomy" id="6943"/>
    <lineage>
        <taxon>Eukaryota</taxon>
        <taxon>Metazoa</taxon>
        <taxon>Ecdysozoa</taxon>
        <taxon>Arthropoda</taxon>
        <taxon>Chelicerata</taxon>
        <taxon>Arachnida</taxon>
        <taxon>Acari</taxon>
        <taxon>Parasitiformes</taxon>
        <taxon>Ixodida</taxon>
        <taxon>Ixodoidea</taxon>
        <taxon>Ixodidae</taxon>
        <taxon>Amblyomminae</taxon>
        <taxon>Amblyomma</taxon>
    </lineage>
</organism>
<sequence>MTKGSRTQLLKRKTSTYEYASARMSFNCFCTCDYLSFAHKHYSSAAVKQRTLVMLFSLFSVRGTPPLHVASSKFQCIVNIMLAFLKSPALSDTQKQAQFVNCL</sequence>
<dbReference type="Proteomes" id="UP001321473">
    <property type="component" value="Unassembled WGS sequence"/>
</dbReference>
<dbReference type="EMBL" id="JARKHS020006687">
    <property type="protein sequence ID" value="KAK8782418.1"/>
    <property type="molecule type" value="Genomic_DNA"/>
</dbReference>
<dbReference type="AlphaFoldDB" id="A0AAQ4F700"/>
<reference evidence="1 2" key="1">
    <citation type="journal article" date="2023" name="Arcadia Sci">
        <title>De novo assembly of a long-read Amblyomma americanum tick genome.</title>
        <authorList>
            <person name="Chou S."/>
            <person name="Poskanzer K.E."/>
            <person name="Rollins M."/>
            <person name="Thuy-Boun P.S."/>
        </authorList>
    </citation>
    <scope>NUCLEOTIDE SEQUENCE [LARGE SCALE GENOMIC DNA]</scope>
    <source>
        <strain evidence="1">F_SG_1</strain>
        <tissue evidence="1">Salivary glands</tissue>
    </source>
</reference>
<name>A0AAQ4F700_AMBAM</name>